<comment type="caution">
    <text evidence="1">The sequence shown here is derived from an EMBL/GenBank/DDBJ whole genome shotgun (WGS) entry which is preliminary data.</text>
</comment>
<sequence>MAKWVDDGTFENRARLLYSRKLLKDHKWDDLDKYAEHLEADHVSHDERLVIHGNILREVKARWGNQPTTLMPKYYKLTSIGYNPTEAAKASACHGNHLIRGSCNPIESDWKPKHSISQLISSIFAKSFHYYNPNCQRPLVWIGSEFHAGHISSNGNIIKIQLWSANAPCPLLTFSQLLTGVTEDRLRLAHPPQVLRSRPSLLPPSRKARDVRRRPITRCLSLPALTEIHKRAQDLVRNQNKQIS</sequence>
<evidence type="ECO:0000313" key="2">
    <source>
        <dbReference type="Proteomes" id="UP001232148"/>
    </source>
</evidence>
<dbReference type="AlphaFoldDB" id="A0AAD9H903"/>
<gene>
    <name evidence="1" type="ORF">LX32DRAFT_94227</name>
</gene>
<keyword evidence="2" id="KW-1185">Reference proteome</keyword>
<dbReference type="Proteomes" id="UP001232148">
    <property type="component" value="Unassembled WGS sequence"/>
</dbReference>
<organism evidence="1 2">
    <name type="scientific">Colletotrichum zoysiae</name>
    <dbReference type="NCBI Taxonomy" id="1216348"/>
    <lineage>
        <taxon>Eukaryota</taxon>
        <taxon>Fungi</taxon>
        <taxon>Dikarya</taxon>
        <taxon>Ascomycota</taxon>
        <taxon>Pezizomycotina</taxon>
        <taxon>Sordariomycetes</taxon>
        <taxon>Hypocreomycetidae</taxon>
        <taxon>Glomerellales</taxon>
        <taxon>Glomerellaceae</taxon>
        <taxon>Colletotrichum</taxon>
        <taxon>Colletotrichum graminicola species complex</taxon>
    </lineage>
</organism>
<accession>A0AAD9H903</accession>
<name>A0AAD9H903_9PEZI</name>
<proteinExistence type="predicted"/>
<dbReference type="EMBL" id="MU842959">
    <property type="protein sequence ID" value="KAK2024635.1"/>
    <property type="molecule type" value="Genomic_DNA"/>
</dbReference>
<evidence type="ECO:0000313" key="1">
    <source>
        <dbReference type="EMBL" id="KAK2024635.1"/>
    </source>
</evidence>
<protein>
    <submittedName>
        <fullName evidence="1">Uncharacterized protein</fullName>
    </submittedName>
</protein>
<reference evidence="1" key="1">
    <citation type="submission" date="2021-06" db="EMBL/GenBank/DDBJ databases">
        <title>Comparative genomics, transcriptomics and evolutionary studies reveal genomic signatures of adaptation to plant cell wall in hemibiotrophic fungi.</title>
        <authorList>
            <consortium name="DOE Joint Genome Institute"/>
            <person name="Baroncelli R."/>
            <person name="Diaz J.F."/>
            <person name="Benocci T."/>
            <person name="Peng M."/>
            <person name="Battaglia E."/>
            <person name="Haridas S."/>
            <person name="Andreopoulos W."/>
            <person name="Labutti K."/>
            <person name="Pangilinan J."/>
            <person name="Floch G.L."/>
            <person name="Makela M.R."/>
            <person name="Henrissat B."/>
            <person name="Grigoriev I.V."/>
            <person name="Crouch J.A."/>
            <person name="De Vries R.P."/>
            <person name="Sukno S.A."/>
            <person name="Thon M.R."/>
        </authorList>
    </citation>
    <scope>NUCLEOTIDE SEQUENCE</scope>
    <source>
        <strain evidence="1">MAFF235873</strain>
    </source>
</reference>